<sequence>MVAGLGVDEGGLNALELRRVVDLINRELSGMLKLNLRFRRQGVGGMTSLIVAPMNWWRGHRWGVRIEPPGDEGIKLVTEAICYETHGMPEEPLGAHPTYLCQCKGYKFTKKTGYLLKLYIFLFEEIGHLDMSQLITRRWSVTNVPSALSTSTAPPVSAPLIREPTPLAEATSTASQCLLSRSMHGGLTDVAATQSLLIRLPRHPESNFLAYIRPTPRSRLHMTRDIVERLPHSSIAALLVAVVLLFEIIREGARTCTSHIDVRPPNLATSTLSCSTFDLRATSPGRYPVA</sequence>
<comment type="caution">
    <text evidence="1">The sequence shown here is derived from an EMBL/GenBank/DDBJ whole genome shotgun (WGS) entry which is preliminary data.</text>
</comment>
<dbReference type="Proteomes" id="UP000290289">
    <property type="component" value="Chromosome 3"/>
</dbReference>
<reference evidence="1 2" key="1">
    <citation type="submission" date="2018-10" db="EMBL/GenBank/DDBJ databases">
        <title>A high-quality apple genome assembly.</title>
        <authorList>
            <person name="Hu J."/>
        </authorList>
    </citation>
    <scope>NUCLEOTIDE SEQUENCE [LARGE SCALE GENOMIC DNA]</scope>
    <source>
        <strain evidence="2">cv. HFTH1</strain>
        <tissue evidence="1">Young leaf</tissue>
    </source>
</reference>
<evidence type="ECO:0000313" key="2">
    <source>
        <dbReference type="Proteomes" id="UP000290289"/>
    </source>
</evidence>
<protein>
    <submittedName>
        <fullName evidence="1">Uncharacterized protein</fullName>
    </submittedName>
</protein>
<gene>
    <name evidence="1" type="ORF">DVH24_039220</name>
</gene>
<evidence type="ECO:0000313" key="1">
    <source>
        <dbReference type="EMBL" id="RXI04946.1"/>
    </source>
</evidence>
<organism evidence="1 2">
    <name type="scientific">Malus domestica</name>
    <name type="common">Apple</name>
    <name type="synonym">Pyrus malus</name>
    <dbReference type="NCBI Taxonomy" id="3750"/>
    <lineage>
        <taxon>Eukaryota</taxon>
        <taxon>Viridiplantae</taxon>
        <taxon>Streptophyta</taxon>
        <taxon>Embryophyta</taxon>
        <taxon>Tracheophyta</taxon>
        <taxon>Spermatophyta</taxon>
        <taxon>Magnoliopsida</taxon>
        <taxon>eudicotyledons</taxon>
        <taxon>Gunneridae</taxon>
        <taxon>Pentapetalae</taxon>
        <taxon>rosids</taxon>
        <taxon>fabids</taxon>
        <taxon>Rosales</taxon>
        <taxon>Rosaceae</taxon>
        <taxon>Amygdaloideae</taxon>
        <taxon>Maleae</taxon>
        <taxon>Malus</taxon>
    </lineage>
</organism>
<name>A0A498KC64_MALDO</name>
<dbReference type="AlphaFoldDB" id="A0A498KC64"/>
<proteinExistence type="predicted"/>
<accession>A0A498KC64</accession>
<dbReference type="EMBL" id="RDQH01000329">
    <property type="protein sequence ID" value="RXI04946.1"/>
    <property type="molecule type" value="Genomic_DNA"/>
</dbReference>
<keyword evidence="2" id="KW-1185">Reference proteome</keyword>